<comment type="caution">
    <text evidence="10">The sequence shown here is derived from an EMBL/GenBank/DDBJ whole genome shotgun (WGS) entry which is preliminary data.</text>
</comment>
<evidence type="ECO:0000256" key="6">
    <source>
        <dbReference type="ARBA" id="ARBA00022989"/>
    </source>
</evidence>
<reference evidence="10 11" key="1">
    <citation type="journal article" date="2016" name="Nat. Commun.">
        <title>Thousands of microbial genomes shed light on interconnected biogeochemical processes in an aquifer system.</title>
        <authorList>
            <person name="Anantharaman K."/>
            <person name="Brown C.T."/>
            <person name="Hug L.A."/>
            <person name="Sharon I."/>
            <person name="Castelle C.J."/>
            <person name="Probst A.J."/>
            <person name="Thomas B.C."/>
            <person name="Singh A."/>
            <person name="Wilkins M.J."/>
            <person name="Karaoz U."/>
            <person name="Brodie E.L."/>
            <person name="Williams K.H."/>
            <person name="Hubbard S.S."/>
            <person name="Banfield J.F."/>
        </authorList>
    </citation>
    <scope>NUCLEOTIDE SEQUENCE [LARGE SCALE GENOMIC DNA]</scope>
</reference>
<keyword evidence="6 9" id="KW-1133">Transmembrane helix</keyword>
<protein>
    <recommendedName>
        <fullName evidence="9">Protein translocase subunit SecE</fullName>
    </recommendedName>
</protein>
<dbReference type="NCBIfam" id="TIGR00964">
    <property type="entry name" value="secE_bact"/>
    <property type="match status" value="1"/>
</dbReference>
<dbReference type="PANTHER" id="PTHR33910">
    <property type="entry name" value="PROTEIN TRANSLOCASE SUBUNIT SECE"/>
    <property type="match status" value="1"/>
</dbReference>
<dbReference type="EMBL" id="MGFE01000012">
    <property type="protein sequence ID" value="OGL98885.1"/>
    <property type="molecule type" value="Genomic_DNA"/>
</dbReference>
<keyword evidence="2 9" id="KW-0813">Transport</keyword>
<evidence type="ECO:0000256" key="3">
    <source>
        <dbReference type="ARBA" id="ARBA00022475"/>
    </source>
</evidence>
<evidence type="ECO:0000256" key="1">
    <source>
        <dbReference type="ARBA" id="ARBA00004370"/>
    </source>
</evidence>
<keyword evidence="4 9" id="KW-0812">Transmembrane</keyword>
<evidence type="ECO:0000313" key="11">
    <source>
        <dbReference type="Proteomes" id="UP000176501"/>
    </source>
</evidence>
<dbReference type="HAMAP" id="MF_00422">
    <property type="entry name" value="SecE"/>
    <property type="match status" value="1"/>
</dbReference>
<dbReference type="PANTHER" id="PTHR33910:SF1">
    <property type="entry name" value="PROTEIN TRANSLOCASE SUBUNIT SECE"/>
    <property type="match status" value="1"/>
</dbReference>
<evidence type="ECO:0000256" key="4">
    <source>
        <dbReference type="ARBA" id="ARBA00022692"/>
    </source>
</evidence>
<organism evidence="10 11">
    <name type="scientific">Candidatus Uhrbacteria bacterium RIFOXYB2_FULL_57_15</name>
    <dbReference type="NCBI Taxonomy" id="1802422"/>
    <lineage>
        <taxon>Bacteria</taxon>
        <taxon>Candidatus Uhriibacteriota</taxon>
    </lineage>
</organism>
<evidence type="ECO:0000256" key="7">
    <source>
        <dbReference type="ARBA" id="ARBA00023010"/>
    </source>
</evidence>
<sequence>MTNPIKPVTSYLRESKEELKKVTWPSRRETVRYSIIVIVVSLATGALFAGLDWALNLGLEQLIILTS</sequence>
<comment type="subunit">
    <text evidence="9">Component of the Sec protein translocase complex. Heterotrimer consisting of SecY, SecE and SecG subunits. The heterotrimers can form oligomers, although 1 heterotrimer is thought to be able to translocate proteins. Interacts with the ribosome. Interacts with SecDF, and other proteins may be involved. Interacts with SecA.</text>
</comment>
<comment type="similarity">
    <text evidence="9">Belongs to the SecE/SEC61-gamma family.</text>
</comment>
<dbReference type="GO" id="GO:0043952">
    <property type="term" value="P:protein transport by the Sec complex"/>
    <property type="evidence" value="ECO:0007669"/>
    <property type="project" value="UniProtKB-UniRule"/>
</dbReference>
<keyword evidence="3 9" id="KW-1003">Cell membrane</keyword>
<evidence type="ECO:0000256" key="8">
    <source>
        <dbReference type="ARBA" id="ARBA00023136"/>
    </source>
</evidence>
<gene>
    <name evidence="9" type="primary">secE</name>
    <name evidence="10" type="ORF">A2304_03995</name>
</gene>
<keyword evidence="5 9" id="KW-0653">Protein transport</keyword>
<dbReference type="GO" id="GO:0006605">
    <property type="term" value="P:protein targeting"/>
    <property type="evidence" value="ECO:0007669"/>
    <property type="project" value="UniProtKB-UniRule"/>
</dbReference>
<keyword evidence="8 9" id="KW-0472">Membrane</keyword>
<dbReference type="AlphaFoldDB" id="A0A1F7W7U6"/>
<evidence type="ECO:0000313" key="10">
    <source>
        <dbReference type="EMBL" id="OGL98885.1"/>
    </source>
</evidence>
<dbReference type="InterPro" id="IPR005807">
    <property type="entry name" value="SecE_bac"/>
</dbReference>
<dbReference type="Pfam" id="PF00584">
    <property type="entry name" value="SecE"/>
    <property type="match status" value="1"/>
</dbReference>
<evidence type="ECO:0000256" key="9">
    <source>
        <dbReference type="HAMAP-Rule" id="MF_00422"/>
    </source>
</evidence>
<comment type="function">
    <text evidence="9">Essential subunit of the Sec protein translocation channel SecYEG. Clamps together the 2 halves of SecY. May contact the channel plug during translocation.</text>
</comment>
<dbReference type="PROSITE" id="PS01067">
    <property type="entry name" value="SECE_SEC61G"/>
    <property type="match status" value="1"/>
</dbReference>
<dbReference type="GO" id="GO:0065002">
    <property type="term" value="P:intracellular protein transmembrane transport"/>
    <property type="evidence" value="ECO:0007669"/>
    <property type="project" value="UniProtKB-UniRule"/>
</dbReference>
<dbReference type="Proteomes" id="UP000176501">
    <property type="component" value="Unassembled WGS sequence"/>
</dbReference>
<name>A0A1F7W7U6_9BACT</name>
<dbReference type="GO" id="GO:0009306">
    <property type="term" value="P:protein secretion"/>
    <property type="evidence" value="ECO:0007669"/>
    <property type="project" value="UniProtKB-UniRule"/>
</dbReference>
<feature type="transmembrane region" description="Helical" evidence="9">
    <location>
        <begin position="30"/>
        <end position="51"/>
    </location>
</feature>
<evidence type="ECO:0000256" key="5">
    <source>
        <dbReference type="ARBA" id="ARBA00022927"/>
    </source>
</evidence>
<dbReference type="GO" id="GO:0008320">
    <property type="term" value="F:protein transmembrane transporter activity"/>
    <property type="evidence" value="ECO:0007669"/>
    <property type="project" value="UniProtKB-UniRule"/>
</dbReference>
<proteinExistence type="inferred from homology"/>
<evidence type="ECO:0000256" key="2">
    <source>
        <dbReference type="ARBA" id="ARBA00022448"/>
    </source>
</evidence>
<comment type="subcellular location">
    <subcellularLocation>
        <location evidence="9">Cell membrane</location>
        <topology evidence="9">Single-pass membrane protein</topology>
    </subcellularLocation>
    <subcellularLocation>
        <location evidence="1">Membrane</location>
    </subcellularLocation>
</comment>
<dbReference type="InterPro" id="IPR038379">
    <property type="entry name" value="SecE_sf"/>
</dbReference>
<dbReference type="InterPro" id="IPR001901">
    <property type="entry name" value="Translocase_SecE/Sec61-g"/>
</dbReference>
<dbReference type="GO" id="GO:0005886">
    <property type="term" value="C:plasma membrane"/>
    <property type="evidence" value="ECO:0007669"/>
    <property type="project" value="UniProtKB-SubCell"/>
</dbReference>
<dbReference type="Gene3D" id="1.20.5.1030">
    <property type="entry name" value="Preprotein translocase secy subunit"/>
    <property type="match status" value="1"/>
</dbReference>
<accession>A0A1F7W7U6</accession>
<keyword evidence="7 9" id="KW-0811">Translocation</keyword>